<dbReference type="Pfam" id="PF14501">
    <property type="entry name" value="HATPase_c_5"/>
    <property type="match status" value="1"/>
</dbReference>
<comment type="caution">
    <text evidence="3">The sequence shown here is derived from an EMBL/GenBank/DDBJ whole genome shotgun (WGS) entry which is preliminary data.</text>
</comment>
<dbReference type="Gene3D" id="3.30.565.10">
    <property type="entry name" value="Histidine kinase-like ATPase, C-terminal domain"/>
    <property type="match status" value="1"/>
</dbReference>
<name>A0A165JYL4_9BACI</name>
<accession>A0A165JYL4</accession>
<keyword evidence="1" id="KW-1133">Transmembrane helix</keyword>
<dbReference type="InterPro" id="IPR036890">
    <property type="entry name" value="HATPase_C_sf"/>
</dbReference>
<dbReference type="PANTHER" id="PTHR40448">
    <property type="entry name" value="TWO-COMPONENT SENSOR HISTIDINE KINASE"/>
    <property type="match status" value="1"/>
</dbReference>
<feature type="domain" description="Sensor histidine kinase NatK-like C-terminal" evidence="2">
    <location>
        <begin position="215"/>
        <end position="321"/>
    </location>
</feature>
<feature type="transmembrane region" description="Helical" evidence="1">
    <location>
        <begin position="68"/>
        <end position="93"/>
    </location>
</feature>
<keyword evidence="1" id="KW-0472">Membrane</keyword>
<dbReference type="SUPFAM" id="SSF55874">
    <property type="entry name" value="ATPase domain of HSP90 chaperone/DNA topoisomerase II/histidine kinase"/>
    <property type="match status" value="1"/>
</dbReference>
<evidence type="ECO:0000313" key="4">
    <source>
        <dbReference type="Proteomes" id="UP000076510"/>
    </source>
</evidence>
<evidence type="ECO:0000256" key="1">
    <source>
        <dbReference type="SAM" id="Phobius"/>
    </source>
</evidence>
<proteinExistence type="predicted"/>
<dbReference type="GO" id="GO:0042802">
    <property type="term" value="F:identical protein binding"/>
    <property type="evidence" value="ECO:0007669"/>
    <property type="project" value="TreeGrafter"/>
</dbReference>
<dbReference type="Proteomes" id="UP000076510">
    <property type="component" value="Unassembled WGS sequence"/>
</dbReference>
<evidence type="ECO:0000259" key="2">
    <source>
        <dbReference type="Pfam" id="PF14501"/>
    </source>
</evidence>
<feature type="transmembrane region" description="Helical" evidence="1">
    <location>
        <begin position="29"/>
        <end position="47"/>
    </location>
</feature>
<sequence>MTKPFIHRGIIIVLGFIHLHGILTGYHWIVSYLLPAFLVMGVMYAISRKTPLHSMGNRWDGMFYLLQLFLIIPSLMGTALITGILLLLVFIGLEWLRTDLSVKLSIMMIEKQHFETERLHLNETFRIVRSERHDFLKHVSALHFMLDHDQHSEAKMYLNDLVDGYEETNLSIKGERGSIAGILHQMYRDATKAGLSMVYDTDLPLSTMPMTDKKLVMLLGNLLSNSIDAAAEWQEETGEKGTITMQFSKRSGLYILKVVNPSLKIPGPVLDKLYQTHGITTKSGEHQGLGSAMIMEIVNEYGGYLDFIHKDQHFEVKLKFPAIH</sequence>
<keyword evidence="1" id="KW-0812">Transmembrane</keyword>
<organism evidence="3 4">
    <name type="scientific">Rossellomorea marisflavi</name>
    <dbReference type="NCBI Taxonomy" id="189381"/>
    <lineage>
        <taxon>Bacteria</taxon>
        <taxon>Bacillati</taxon>
        <taxon>Bacillota</taxon>
        <taxon>Bacilli</taxon>
        <taxon>Bacillales</taxon>
        <taxon>Bacillaceae</taxon>
        <taxon>Rossellomorea</taxon>
    </lineage>
</organism>
<feature type="transmembrane region" description="Helical" evidence="1">
    <location>
        <begin position="5"/>
        <end position="23"/>
    </location>
</feature>
<dbReference type="PANTHER" id="PTHR40448:SF1">
    <property type="entry name" value="TWO-COMPONENT SENSOR HISTIDINE KINASE"/>
    <property type="match status" value="1"/>
</dbReference>
<protein>
    <recommendedName>
        <fullName evidence="2">Sensor histidine kinase NatK-like C-terminal domain-containing protein</fullName>
    </recommendedName>
</protein>
<dbReference type="EMBL" id="LQQY01000022">
    <property type="protein sequence ID" value="KZE47429.1"/>
    <property type="molecule type" value="Genomic_DNA"/>
</dbReference>
<gene>
    <name evidence="3" type="ORF">AV649_21170</name>
</gene>
<dbReference type="RefSeq" id="WP_053072424.1">
    <property type="nucleotide sequence ID" value="NZ_CP047095.1"/>
</dbReference>
<reference evidence="4" key="1">
    <citation type="submission" date="2016-01" db="EMBL/GenBank/DDBJ databases">
        <title>Whole genome sequencing of Bhargavaea cecembensis T14.</title>
        <authorList>
            <person name="Hong K.W."/>
        </authorList>
    </citation>
    <scope>NUCLEOTIDE SEQUENCE [LARGE SCALE GENOMIC DNA]</scope>
    <source>
        <strain evidence="4">M19</strain>
    </source>
</reference>
<dbReference type="AlphaFoldDB" id="A0A165JYL4"/>
<dbReference type="InterPro" id="IPR032834">
    <property type="entry name" value="NatK-like_C"/>
</dbReference>
<evidence type="ECO:0000313" key="3">
    <source>
        <dbReference type="EMBL" id="KZE47429.1"/>
    </source>
</evidence>